<dbReference type="InterPro" id="IPR050411">
    <property type="entry name" value="AlphaKG_dependent_hydroxylases"/>
</dbReference>
<dbReference type="RefSeq" id="WP_262462268.1">
    <property type="nucleotide sequence ID" value="NZ_ARXS01000032.1"/>
</dbReference>
<comment type="cofactor">
    <cofactor evidence="1">
        <name>Fe(2+)</name>
        <dbReference type="ChEBI" id="CHEBI:29033"/>
    </cofactor>
</comment>
<keyword evidence="6" id="KW-1185">Reference proteome</keyword>
<proteinExistence type="predicted"/>
<dbReference type="GeneID" id="94685455"/>
<dbReference type="Proteomes" id="UP001064106">
    <property type="component" value="Unassembled WGS sequence"/>
</dbReference>
<sequence>MPTTPPDQHLTEWSAEELAQDPTWIYPMPDGAGQQLLDCVRAAYQPGKPLLDYQKSDFPFLHATLAVLSGAFEQVREGRGIALVKGLPREGVSAQEFELLTWAIGLHFGVARPQSKASQYLSEVMNKGTDYRSATGRGYSSNAELDFHTDGADVVALTCYNQAISGGESICSSSSLAFKIMSEERPDLVEELCRPYPFSRQGEEAPGEAAFIHGPIFAFRNGRFFCRWVRNRLESARKMEQVPELSKRQLEAVDYLDEVVRRETLMYRMYLEPGDMQLLNTHVTLHSRTQFIDAEEMDKRRLLYRLWIAPPNSPPLPETWRDFYKNVEGGAVRGGILGQHYDEQCQRFDARQASVMGMTL</sequence>
<evidence type="ECO:0000313" key="5">
    <source>
        <dbReference type="EMBL" id="MCU5784510.1"/>
    </source>
</evidence>
<evidence type="ECO:0000313" key="6">
    <source>
        <dbReference type="Proteomes" id="UP001064106"/>
    </source>
</evidence>
<dbReference type="Gene3D" id="3.60.130.10">
    <property type="entry name" value="Clavaminate synthase-like"/>
    <property type="match status" value="1"/>
</dbReference>
<keyword evidence="5" id="KW-0223">Dioxygenase</keyword>
<dbReference type="EMBL" id="ARXS01000032">
    <property type="protein sequence ID" value="MCU5784510.1"/>
    <property type="molecule type" value="Genomic_DNA"/>
</dbReference>
<comment type="caution">
    <text evidence="5">The sequence shown here is derived from an EMBL/GenBank/DDBJ whole genome shotgun (WGS) entry which is preliminary data.</text>
</comment>
<accession>A0ABT2R408</accession>
<dbReference type="InterPro" id="IPR003819">
    <property type="entry name" value="TauD/TfdA-like"/>
</dbReference>
<feature type="domain" description="TauD/TfdA-like" evidence="4">
    <location>
        <begin position="59"/>
        <end position="307"/>
    </location>
</feature>
<dbReference type="PANTHER" id="PTHR10696">
    <property type="entry name" value="GAMMA-BUTYROBETAINE HYDROXYLASE-RELATED"/>
    <property type="match status" value="1"/>
</dbReference>
<reference evidence="5" key="1">
    <citation type="submission" date="2012-09" db="EMBL/GenBank/DDBJ databases">
        <title>Genome Sequence of alkane-degrading Bacterium Alcanivorax balearicus MACL04.</title>
        <authorList>
            <person name="Lai Q."/>
            <person name="Shao Z."/>
        </authorList>
    </citation>
    <scope>NUCLEOTIDE SEQUENCE</scope>
    <source>
        <strain evidence="5">MACL04</strain>
    </source>
</reference>
<evidence type="ECO:0000256" key="1">
    <source>
        <dbReference type="ARBA" id="ARBA00001954"/>
    </source>
</evidence>
<evidence type="ECO:0000256" key="2">
    <source>
        <dbReference type="ARBA" id="ARBA00023002"/>
    </source>
</evidence>
<dbReference type="InterPro" id="IPR042098">
    <property type="entry name" value="TauD-like_sf"/>
</dbReference>
<dbReference type="GO" id="GO:0051213">
    <property type="term" value="F:dioxygenase activity"/>
    <property type="evidence" value="ECO:0007669"/>
    <property type="project" value="UniProtKB-KW"/>
</dbReference>
<organism evidence="5 6">
    <name type="scientific">Alloalcanivorax balearicus MACL04</name>
    <dbReference type="NCBI Taxonomy" id="1177182"/>
    <lineage>
        <taxon>Bacteria</taxon>
        <taxon>Pseudomonadati</taxon>
        <taxon>Pseudomonadota</taxon>
        <taxon>Gammaproteobacteria</taxon>
        <taxon>Oceanospirillales</taxon>
        <taxon>Alcanivoracaceae</taxon>
        <taxon>Alloalcanivorax</taxon>
    </lineage>
</organism>
<keyword evidence="2" id="KW-0560">Oxidoreductase</keyword>
<evidence type="ECO:0000256" key="3">
    <source>
        <dbReference type="ARBA" id="ARBA00023194"/>
    </source>
</evidence>
<dbReference type="PANTHER" id="PTHR10696:SF56">
    <property type="entry name" value="TAUD_TFDA-LIKE DOMAIN-CONTAINING PROTEIN"/>
    <property type="match status" value="1"/>
</dbReference>
<keyword evidence="3" id="KW-0045">Antibiotic biosynthesis</keyword>
<dbReference type="Pfam" id="PF02668">
    <property type="entry name" value="TauD"/>
    <property type="match status" value="1"/>
</dbReference>
<gene>
    <name evidence="5" type="ORF">MA04_03810</name>
</gene>
<name>A0ABT2R408_9GAMM</name>
<protein>
    <submittedName>
        <fullName evidence="5">Gamma-butyrobetaine, 2-oxoglutarate dioxygenase</fullName>
    </submittedName>
</protein>
<dbReference type="SUPFAM" id="SSF51197">
    <property type="entry name" value="Clavaminate synthase-like"/>
    <property type="match status" value="1"/>
</dbReference>
<evidence type="ECO:0000259" key="4">
    <source>
        <dbReference type="Pfam" id="PF02668"/>
    </source>
</evidence>